<protein>
    <recommendedName>
        <fullName evidence="14">long-chain-fatty-acid--CoA ligase</fullName>
        <ecNumber evidence="14">6.2.1.3</ecNumber>
    </recommendedName>
    <alternativeName>
        <fullName evidence="16">Long-chain-fatty-acid--CoA ligase</fullName>
    </alternativeName>
</protein>
<keyword evidence="6 18" id="KW-0812">Transmembrane</keyword>
<gene>
    <name evidence="21" type="ORF">PECUL_23A051755</name>
</gene>
<keyword evidence="7" id="KW-0547">Nucleotide-binding</keyword>
<evidence type="ECO:0000256" key="9">
    <source>
        <dbReference type="ARBA" id="ARBA00022989"/>
    </source>
</evidence>
<evidence type="ECO:0000256" key="14">
    <source>
        <dbReference type="ARBA" id="ARBA00026121"/>
    </source>
</evidence>
<organism evidence="21 22">
    <name type="scientific">Pelobates cultripes</name>
    <name type="common">Western spadefoot toad</name>
    <dbReference type="NCBI Taxonomy" id="61616"/>
    <lineage>
        <taxon>Eukaryota</taxon>
        <taxon>Metazoa</taxon>
        <taxon>Chordata</taxon>
        <taxon>Craniata</taxon>
        <taxon>Vertebrata</taxon>
        <taxon>Euteleostomi</taxon>
        <taxon>Amphibia</taxon>
        <taxon>Batrachia</taxon>
        <taxon>Anura</taxon>
        <taxon>Pelobatoidea</taxon>
        <taxon>Pelobatidae</taxon>
        <taxon>Pelobates</taxon>
    </lineage>
</organism>
<dbReference type="InterPro" id="IPR025110">
    <property type="entry name" value="AMP-bd_C"/>
</dbReference>
<evidence type="ECO:0000256" key="17">
    <source>
        <dbReference type="ARBA" id="ARBA00048666"/>
    </source>
</evidence>
<dbReference type="GO" id="GO:0004467">
    <property type="term" value="F:long-chain fatty acid-CoA ligase activity"/>
    <property type="evidence" value="ECO:0007669"/>
    <property type="project" value="UniProtKB-EC"/>
</dbReference>
<comment type="catalytic activity">
    <reaction evidence="13">
        <text>a long-chain fatty acid + ATP + CoA = a long-chain fatty acyl-CoA + AMP + diphosphate</text>
        <dbReference type="Rhea" id="RHEA:15421"/>
        <dbReference type="ChEBI" id="CHEBI:30616"/>
        <dbReference type="ChEBI" id="CHEBI:33019"/>
        <dbReference type="ChEBI" id="CHEBI:57287"/>
        <dbReference type="ChEBI" id="CHEBI:57560"/>
        <dbReference type="ChEBI" id="CHEBI:83139"/>
        <dbReference type="ChEBI" id="CHEBI:456215"/>
        <dbReference type="EC" id="6.2.1.3"/>
    </reaction>
    <physiologicalReaction direction="left-to-right" evidence="13">
        <dbReference type="Rhea" id="RHEA:15422"/>
    </physiologicalReaction>
</comment>
<dbReference type="GO" id="GO:0008206">
    <property type="term" value="P:bile acid metabolic process"/>
    <property type="evidence" value="ECO:0007669"/>
    <property type="project" value="TreeGrafter"/>
</dbReference>
<comment type="subcellular location">
    <subcellularLocation>
        <location evidence="1">Cell membrane</location>
        <topology evidence="1">Multi-pass membrane protein</topology>
    </subcellularLocation>
</comment>
<feature type="domain" description="AMP-binding enzyme C-terminal" evidence="20">
    <location>
        <begin position="495"/>
        <end position="571"/>
    </location>
</feature>
<dbReference type="EC" id="6.2.1.3" evidence="14"/>
<dbReference type="PANTHER" id="PTHR43107">
    <property type="entry name" value="LONG-CHAIN FATTY ACID TRANSPORT PROTEIN"/>
    <property type="match status" value="1"/>
</dbReference>
<accession>A0AAD1VVW0</accession>
<dbReference type="FunFam" id="3.30.300.30:FF:000002">
    <property type="entry name" value="Long-chain fatty acid transport protein 1"/>
    <property type="match status" value="2"/>
</dbReference>
<evidence type="ECO:0000256" key="2">
    <source>
        <dbReference type="ARBA" id="ARBA00006432"/>
    </source>
</evidence>
<feature type="domain" description="AMP-binding enzyme C-terminal" evidence="20">
    <location>
        <begin position="1181"/>
        <end position="1257"/>
    </location>
</feature>
<dbReference type="Proteomes" id="UP001295444">
    <property type="component" value="Chromosome 03"/>
</dbReference>
<evidence type="ECO:0000256" key="6">
    <source>
        <dbReference type="ARBA" id="ARBA00022692"/>
    </source>
</evidence>
<feature type="domain" description="AMP-dependent synthetase/ligase" evidence="19">
    <location>
        <begin position="746"/>
        <end position="1058"/>
    </location>
</feature>
<evidence type="ECO:0000256" key="5">
    <source>
        <dbReference type="ARBA" id="ARBA00022598"/>
    </source>
</evidence>
<dbReference type="PROSITE" id="PS00455">
    <property type="entry name" value="AMP_BINDING"/>
    <property type="match status" value="2"/>
</dbReference>
<reference evidence="21" key="1">
    <citation type="submission" date="2022-03" db="EMBL/GenBank/DDBJ databases">
        <authorList>
            <person name="Alioto T."/>
            <person name="Alioto T."/>
            <person name="Gomez Garrido J."/>
        </authorList>
    </citation>
    <scope>NUCLEOTIDE SEQUENCE</scope>
</reference>
<evidence type="ECO:0000256" key="10">
    <source>
        <dbReference type="ARBA" id="ARBA00023055"/>
    </source>
</evidence>
<evidence type="ECO:0000256" key="12">
    <source>
        <dbReference type="ARBA" id="ARBA00023136"/>
    </source>
</evidence>
<keyword evidence="10" id="KW-0445">Lipid transport</keyword>
<keyword evidence="4" id="KW-1003">Cell membrane</keyword>
<dbReference type="GO" id="GO:0044539">
    <property type="term" value="P:long-chain fatty acid import into cell"/>
    <property type="evidence" value="ECO:0007669"/>
    <property type="project" value="TreeGrafter"/>
</dbReference>
<comment type="catalytic activity">
    <reaction evidence="17">
        <text>tetracosanoate + ATP + CoA = tetracosanoyl-CoA + AMP + diphosphate</text>
        <dbReference type="Rhea" id="RHEA:33639"/>
        <dbReference type="ChEBI" id="CHEBI:30616"/>
        <dbReference type="ChEBI" id="CHEBI:31014"/>
        <dbReference type="ChEBI" id="CHEBI:33019"/>
        <dbReference type="ChEBI" id="CHEBI:57287"/>
        <dbReference type="ChEBI" id="CHEBI:65052"/>
        <dbReference type="ChEBI" id="CHEBI:456215"/>
    </reaction>
    <physiologicalReaction direction="left-to-right" evidence="17">
        <dbReference type="Rhea" id="RHEA:33640"/>
    </physiologicalReaction>
</comment>
<keyword evidence="8" id="KW-0276">Fatty acid metabolism</keyword>
<dbReference type="InterPro" id="IPR000873">
    <property type="entry name" value="AMP-dep_synth/lig_dom"/>
</dbReference>
<dbReference type="Gene3D" id="3.40.50.12780">
    <property type="entry name" value="N-terminal domain of ligase-like"/>
    <property type="match status" value="2"/>
</dbReference>
<evidence type="ECO:0000256" key="8">
    <source>
        <dbReference type="ARBA" id="ARBA00022832"/>
    </source>
</evidence>
<dbReference type="Pfam" id="PF13193">
    <property type="entry name" value="AMP-binding_C"/>
    <property type="match status" value="2"/>
</dbReference>
<evidence type="ECO:0000256" key="18">
    <source>
        <dbReference type="SAM" id="Phobius"/>
    </source>
</evidence>
<evidence type="ECO:0000259" key="19">
    <source>
        <dbReference type="Pfam" id="PF00501"/>
    </source>
</evidence>
<evidence type="ECO:0000256" key="7">
    <source>
        <dbReference type="ARBA" id="ARBA00022741"/>
    </source>
</evidence>
<evidence type="ECO:0000259" key="20">
    <source>
        <dbReference type="Pfam" id="PF13193"/>
    </source>
</evidence>
<name>A0AAD1VVW0_PELCU</name>
<dbReference type="FunFam" id="3.40.50.12780:FF:000005">
    <property type="entry name" value="Solute carrier family 27 member 6"/>
    <property type="match status" value="2"/>
</dbReference>
<keyword evidence="11" id="KW-0443">Lipid metabolism</keyword>
<evidence type="ECO:0000313" key="21">
    <source>
        <dbReference type="EMBL" id="CAH2273487.1"/>
    </source>
</evidence>
<evidence type="ECO:0000256" key="11">
    <source>
        <dbReference type="ARBA" id="ARBA00023098"/>
    </source>
</evidence>
<sequence>MSGMTVFLLSLPILWLLRRIFLPYLWKDVDFFYKSMRYLKYVEDSLNSDPPFLMLDMFYYQVSSKPRKTFIFYQDEVYTYKDIDLKSNQLAWTLKQYTKLQEGDCVAIFLGNEPAFIWTWLGLAKIGCPMACLNYNIRAKSFLHCFKSSGAKVLIAAPELQNALEEVLPALEEDGVQVFYLSRESPTIGVDSLLDKMDFASEKSVPRSYRSKVNGHSLALYIYTSGTTGLPKAAIVSQGRLVMSMSLATLSGLTSQDVMYIPLPLYHGSGLMIGVRGCIQQGASVVLRKKFSVSQFWDDCRKYNVTVIHYIGELLRYLCNTPKKDNDKDHCVRLAQGNGLRADVWKEFIQRFGDIKVYEFYAATEGNAIFFNYTGKVGAVGRSTFLFKFFRPYELIKFDVEKEEPIRDNAGHCVHVAKGEVGLLIGKITKKAPFVGYAGDKSQTEKKILKDVFQKGDLYFNSGDLLMEDKDGFVYFHDRVGDTFRWKGENVATTEVADVIGMTDFVEEANVYGVAVPYHEGRIGMVSIKLKEGKNFDGEKLYAKVVEYLPNYARPYFMRIQDSIEVTGTFKQRKVGLVQDGFNPLIVKDPLYVLDENEKRYKPMDLNIYNQIVLRKEGAIRKLIRSSAAVAVVCSCVCCVVCCVLALLGYAERICIFLCYKLVTVCKTSLNLTEFIPFCYSICPVEMSAMKSAVLSLPILWLLRRIFLPYLWKDIDFFYRSMRYLKFVEKSLKSDPPFLVLDMFYYQVSSKPQKTFIFYQDEVYTYKDIDLKSNQLAWTLKQYTKLQEGDCAAIFLGNEPAFIWTWLGLAKIGCPMACLNYNIRAKSFLHCFKSSGAKVLIAASELQDAVEEVLPALVEDGVQVFYLSRESPTIGVDSLLDKMDFASDESVPRSYRSQAKSQSPALYIYTSGTTGLPKAAIISQGRLLISSSISTLSGLTSEDVLYIPLPLYHSAGLMIGVRGCIQQGASLVLRKKFSVSQFWDDCRKYNVTVFQYIGELLRYLCNTPKKDNDKDHCVRLAIGNGLRADVWKEFIQRFGDINIYEFYAATEGNAAFFNYTGKVGAIGRTSFLFKFFRPYQLIKFDVEKEEPVRDNAGHCMNTANGEAGLLIGKITEKTPFVGYAGDKSQTEKKLLIDVFQKGDLYFNSGDLLMEDKDGFIYFHDRVGDTFRWKGENVATTEVADVIGMTDFVEEANVYGVAVPFHEGRIGMVSIKLKEGKNFDGEKLYAKVVEYLPNYARPHFVRLQDTIEVTGTFKQRKVGLVQDGFSPLVIKDPLYVLDENEKCYKPLDLSTYNALVNRKSKL</sequence>
<evidence type="ECO:0000256" key="3">
    <source>
        <dbReference type="ARBA" id="ARBA00022448"/>
    </source>
</evidence>
<evidence type="ECO:0000256" key="13">
    <source>
        <dbReference type="ARBA" id="ARBA00024484"/>
    </source>
</evidence>
<dbReference type="SUPFAM" id="SSF56801">
    <property type="entry name" value="Acetyl-CoA synthetase-like"/>
    <property type="match status" value="2"/>
</dbReference>
<keyword evidence="9 18" id="KW-1133">Transmembrane helix</keyword>
<keyword evidence="5" id="KW-0436">Ligase</keyword>
<dbReference type="EMBL" id="OW240914">
    <property type="protein sequence ID" value="CAH2273487.1"/>
    <property type="molecule type" value="Genomic_DNA"/>
</dbReference>
<dbReference type="Gene3D" id="3.30.300.30">
    <property type="match status" value="2"/>
</dbReference>
<dbReference type="InterPro" id="IPR020845">
    <property type="entry name" value="AMP-binding_CS"/>
</dbReference>
<evidence type="ECO:0000313" key="22">
    <source>
        <dbReference type="Proteomes" id="UP001295444"/>
    </source>
</evidence>
<keyword evidence="3" id="KW-0813">Transport</keyword>
<evidence type="ECO:0000256" key="1">
    <source>
        <dbReference type="ARBA" id="ARBA00004651"/>
    </source>
</evidence>
<feature type="transmembrane region" description="Helical" evidence="18">
    <location>
        <begin position="628"/>
        <end position="651"/>
    </location>
</feature>
<feature type="domain" description="AMP-dependent synthetase/ligase" evidence="19">
    <location>
        <begin position="60"/>
        <end position="381"/>
    </location>
</feature>
<dbReference type="GO" id="GO:0000166">
    <property type="term" value="F:nucleotide binding"/>
    <property type="evidence" value="ECO:0007669"/>
    <property type="project" value="UniProtKB-KW"/>
</dbReference>
<keyword evidence="12 18" id="KW-0472">Membrane</keyword>
<evidence type="ECO:0000256" key="4">
    <source>
        <dbReference type="ARBA" id="ARBA00022475"/>
    </source>
</evidence>
<dbReference type="GO" id="GO:0005789">
    <property type="term" value="C:endoplasmic reticulum membrane"/>
    <property type="evidence" value="ECO:0007669"/>
    <property type="project" value="TreeGrafter"/>
</dbReference>
<comment type="catalytic activity">
    <reaction evidence="15">
        <text>a very long-chain fatty acid + ATP + CoA = a very long-chain fatty acyl-CoA + AMP + diphosphate</text>
        <dbReference type="Rhea" id="RHEA:54536"/>
        <dbReference type="ChEBI" id="CHEBI:30616"/>
        <dbReference type="ChEBI" id="CHEBI:33019"/>
        <dbReference type="ChEBI" id="CHEBI:57287"/>
        <dbReference type="ChEBI" id="CHEBI:58950"/>
        <dbReference type="ChEBI" id="CHEBI:138261"/>
        <dbReference type="ChEBI" id="CHEBI:456215"/>
    </reaction>
    <physiologicalReaction direction="left-to-right" evidence="15">
        <dbReference type="Rhea" id="RHEA:54537"/>
    </physiologicalReaction>
</comment>
<evidence type="ECO:0000256" key="15">
    <source>
        <dbReference type="ARBA" id="ARBA00036527"/>
    </source>
</evidence>
<dbReference type="PANTHER" id="PTHR43107:SF4">
    <property type="entry name" value="LONG-CHAIN FATTY ACID TRANSPORT PROTEIN 2"/>
    <property type="match status" value="1"/>
</dbReference>
<dbReference type="GO" id="GO:0005324">
    <property type="term" value="F:long-chain fatty acid transmembrane transporter activity"/>
    <property type="evidence" value="ECO:0007669"/>
    <property type="project" value="TreeGrafter"/>
</dbReference>
<dbReference type="NCBIfam" id="NF006134">
    <property type="entry name" value="PRK08279.1"/>
    <property type="match status" value="2"/>
</dbReference>
<dbReference type="GO" id="GO:0005886">
    <property type="term" value="C:plasma membrane"/>
    <property type="evidence" value="ECO:0007669"/>
    <property type="project" value="UniProtKB-SubCell"/>
</dbReference>
<keyword evidence="22" id="KW-1185">Reference proteome</keyword>
<dbReference type="InterPro" id="IPR045851">
    <property type="entry name" value="AMP-bd_C_sf"/>
</dbReference>
<dbReference type="InterPro" id="IPR042099">
    <property type="entry name" value="ANL_N_sf"/>
</dbReference>
<proteinExistence type="inferred from homology"/>
<comment type="similarity">
    <text evidence="2">Belongs to the ATP-dependent AMP-binding enzyme family.</text>
</comment>
<evidence type="ECO:0000256" key="16">
    <source>
        <dbReference type="ARBA" id="ARBA00041297"/>
    </source>
</evidence>
<dbReference type="Pfam" id="PF00501">
    <property type="entry name" value="AMP-binding"/>
    <property type="match status" value="2"/>
</dbReference>